<organism evidence="1 2">
    <name type="scientific">Avena sativa</name>
    <name type="common">Oat</name>
    <dbReference type="NCBI Taxonomy" id="4498"/>
    <lineage>
        <taxon>Eukaryota</taxon>
        <taxon>Viridiplantae</taxon>
        <taxon>Streptophyta</taxon>
        <taxon>Embryophyta</taxon>
        <taxon>Tracheophyta</taxon>
        <taxon>Spermatophyta</taxon>
        <taxon>Magnoliopsida</taxon>
        <taxon>Liliopsida</taxon>
        <taxon>Poales</taxon>
        <taxon>Poaceae</taxon>
        <taxon>BOP clade</taxon>
        <taxon>Pooideae</taxon>
        <taxon>Poodae</taxon>
        <taxon>Poeae</taxon>
        <taxon>Poeae Chloroplast Group 1 (Aveneae type)</taxon>
        <taxon>Aveninae</taxon>
        <taxon>Avena</taxon>
    </lineage>
</organism>
<reference evidence="1" key="1">
    <citation type="submission" date="2021-05" db="EMBL/GenBank/DDBJ databases">
        <authorList>
            <person name="Scholz U."/>
            <person name="Mascher M."/>
            <person name="Fiebig A."/>
        </authorList>
    </citation>
    <scope>NUCLEOTIDE SEQUENCE [LARGE SCALE GENOMIC DNA]</scope>
</reference>
<dbReference type="Proteomes" id="UP001732700">
    <property type="component" value="Chromosome 7C"/>
</dbReference>
<protein>
    <submittedName>
        <fullName evidence="1">Uncharacterized protein</fullName>
    </submittedName>
</protein>
<keyword evidence="2" id="KW-1185">Reference proteome</keyword>
<name>A0ACD6A823_AVESA</name>
<proteinExistence type="predicted"/>
<evidence type="ECO:0000313" key="2">
    <source>
        <dbReference type="Proteomes" id="UP001732700"/>
    </source>
</evidence>
<sequence>MPFISTKEKAAGGAASQRRWCYIPSPTLLQANNDFVSNRCQHAISGTALFAHIYQHARSQHKTTACEKSSKKPRIFFSPATFRYIEMKMKPAAAAEPVTGFPVGAAPASAWSSGLFDCFDDCGLCCVTWCCPCITFGKVAEIVDRGSTSCGTAGALYVLLASLTGCQWIYSCGYRAKLRAQYGLPDAPCCDCCVHFCCAPCALCQEYKQLKAQGYDPEIGWQLNAERGNGAATATAPGMQHMGR</sequence>
<reference evidence="1" key="2">
    <citation type="submission" date="2025-09" db="UniProtKB">
        <authorList>
            <consortium name="EnsemblPlants"/>
        </authorList>
    </citation>
    <scope>IDENTIFICATION</scope>
</reference>
<dbReference type="EnsemblPlants" id="AVESA.00010b.r2.7CG0712380.1">
    <property type="protein sequence ID" value="AVESA.00010b.r2.7CG0712380.1.CDS"/>
    <property type="gene ID" value="AVESA.00010b.r2.7CG0712380"/>
</dbReference>
<evidence type="ECO:0000313" key="1">
    <source>
        <dbReference type="EnsemblPlants" id="AVESA.00010b.r2.7CG0712380.1.CDS"/>
    </source>
</evidence>
<accession>A0ACD6A823</accession>